<dbReference type="Pfam" id="PF14289">
    <property type="entry name" value="DUF4369"/>
    <property type="match status" value="1"/>
</dbReference>
<evidence type="ECO:0000259" key="7">
    <source>
        <dbReference type="PROSITE" id="PS51352"/>
    </source>
</evidence>
<keyword evidence="9" id="KW-1185">Reference proteome</keyword>
<dbReference type="InterPro" id="IPR050553">
    <property type="entry name" value="Thioredoxin_ResA/DsbE_sf"/>
</dbReference>
<evidence type="ECO:0000256" key="1">
    <source>
        <dbReference type="ARBA" id="ARBA00004196"/>
    </source>
</evidence>
<sequence>MKKLILAAVLISPAAVLLAQDKKTKTYQYHIEGSIINANQGKPAKFYLRMRTAGVFKTDSAIANDGKFSFTGDIPEPQLAQVFAVIPETPDNPMGKKEVALIFLGKGTTQLNLATPAAKAEAGGTEEQGAFNELNDLLRSVNKDYETAVKKYRDAAESKDEDRLKKAETRLEQLEASKKAVMRKYLEENPATPIGMYVLNQVAGYEMNPEDVEPLFNALPKNIRKYPSAKEFEHRMDLAKKLAVGQPAIEFNQKDAAGNPVSLASFRGRYVLVDFWASWCGPCRAENPNVVKAYNRFKEKGFTILGVSFDERKDKWEQAIEQDNLTWTHVSDLKGWGNEVGKLYGIRAIPQNVLVDPQGKIIARNLRAEDLNRKLEELLK</sequence>
<dbReference type="PANTHER" id="PTHR42852:SF6">
    <property type="entry name" value="THIOL:DISULFIDE INTERCHANGE PROTEIN DSBE"/>
    <property type="match status" value="1"/>
</dbReference>
<comment type="caution">
    <text evidence="8">The sequence shown here is derived from an EMBL/GenBank/DDBJ whole genome shotgun (WGS) entry which is preliminary data.</text>
</comment>
<dbReference type="SUPFAM" id="SSF52833">
    <property type="entry name" value="Thioredoxin-like"/>
    <property type="match status" value="1"/>
</dbReference>
<keyword evidence="3" id="KW-1015">Disulfide bond</keyword>
<evidence type="ECO:0000256" key="6">
    <source>
        <dbReference type="SAM" id="SignalP"/>
    </source>
</evidence>
<dbReference type="Pfam" id="PF00578">
    <property type="entry name" value="AhpC-TSA"/>
    <property type="match status" value="1"/>
</dbReference>
<dbReference type="InterPro" id="IPR017937">
    <property type="entry name" value="Thioredoxin_CS"/>
</dbReference>
<dbReference type="PANTHER" id="PTHR42852">
    <property type="entry name" value="THIOL:DISULFIDE INTERCHANGE PROTEIN DSBE"/>
    <property type="match status" value="1"/>
</dbReference>
<dbReference type="GO" id="GO:0017004">
    <property type="term" value="P:cytochrome complex assembly"/>
    <property type="evidence" value="ECO:0007669"/>
    <property type="project" value="UniProtKB-KW"/>
</dbReference>
<feature type="domain" description="Thioredoxin" evidence="7">
    <location>
        <begin position="242"/>
        <end position="380"/>
    </location>
</feature>
<dbReference type="InterPro" id="IPR013766">
    <property type="entry name" value="Thioredoxin_domain"/>
</dbReference>
<feature type="chain" id="PRO_5018184574" evidence="6">
    <location>
        <begin position="20"/>
        <end position="380"/>
    </location>
</feature>
<protein>
    <submittedName>
        <fullName evidence="8">AhpC/TSA family protein</fullName>
    </submittedName>
</protein>
<dbReference type="GO" id="GO:0016209">
    <property type="term" value="F:antioxidant activity"/>
    <property type="evidence" value="ECO:0007669"/>
    <property type="project" value="InterPro"/>
</dbReference>
<dbReference type="AlphaFoldDB" id="A0A3N4MGS6"/>
<evidence type="ECO:0000313" key="9">
    <source>
        <dbReference type="Proteomes" id="UP000279089"/>
    </source>
</evidence>
<dbReference type="PROSITE" id="PS51352">
    <property type="entry name" value="THIOREDOXIN_2"/>
    <property type="match status" value="1"/>
</dbReference>
<keyword evidence="2" id="KW-0201">Cytochrome c-type biogenesis</keyword>
<dbReference type="GO" id="GO:0016491">
    <property type="term" value="F:oxidoreductase activity"/>
    <property type="evidence" value="ECO:0007669"/>
    <property type="project" value="InterPro"/>
</dbReference>
<dbReference type="GO" id="GO:0030313">
    <property type="term" value="C:cell envelope"/>
    <property type="evidence" value="ECO:0007669"/>
    <property type="project" value="UniProtKB-SubCell"/>
</dbReference>
<dbReference type="InterPro" id="IPR000866">
    <property type="entry name" value="AhpC/TSA"/>
</dbReference>
<evidence type="ECO:0000313" key="8">
    <source>
        <dbReference type="EMBL" id="RPD40917.1"/>
    </source>
</evidence>
<accession>A0A3N4MGS6</accession>
<dbReference type="InterPro" id="IPR036249">
    <property type="entry name" value="Thioredoxin-like_sf"/>
</dbReference>
<dbReference type="Proteomes" id="UP000279089">
    <property type="component" value="Unassembled WGS sequence"/>
</dbReference>
<dbReference type="RefSeq" id="WP_123864655.1">
    <property type="nucleotide sequence ID" value="NZ_QXZY01000007.1"/>
</dbReference>
<name>A0A3N4MGS6_9BACT</name>
<dbReference type="InterPro" id="IPR025380">
    <property type="entry name" value="DUF4369"/>
</dbReference>
<keyword evidence="6" id="KW-0732">Signal</keyword>
<evidence type="ECO:0000256" key="5">
    <source>
        <dbReference type="SAM" id="Coils"/>
    </source>
</evidence>
<evidence type="ECO:0000256" key="2">
    <source>
        <dbReference type="ARBA" id="ARBA00022748"/>
    </source>
</evidence>
<keyword evidence="5" id="KW-0175">Coiled coil</keyword>
<evidence type="ECO:0000256" key="4">
    <source>
        <dbReference type="ARBA" id="ARBA00023284"/>
    </source>
</evidence>
<feature type="signal peptide" evidence="6">
    <location>
        <begin position="1"/>
        <end position="19"/>
    </location>
</feature>
<evidence type="ECO:0000256" key="3">
    <source>
        <dbReference type="ARBA" id="ARBA00023157"/>
    </source>
</evidence>
<dbReference type="Gene3D" id="3.40.30.10">
    <property type="entry name" value="Glutaredoxin"/>
    <property type="match status" value="1"/>
</dbReference>
<gene>
    <name evidence="8" type="ORF">EG028_12945</name>
</gene>
<comment type="subcellular location">
    <subcellularLocation>
        <location evidence="1">Cell envelope</location>
    </subcellularLocation>
</comment>
<dbReference type="EMBL" id="RMBX01000006">
    <property type="protein sequence ID" value="RPD40917.1"/>
    <property type="molecule type" value="Genomic_DNA"/>
</dbReference>
<feature type="coiled-coil region" evidence="5">
    <location>
        <begin position="157"/>
        <end position="184"/>
    </location>
</feature>
<reference evidence="9" key="1">
    <citation type="submission" date="2018-11" db="EMBL/GenBank/DDBJ databases">
        <title>Chitinophaga lutea sp.nov., isolate from arsenic contaminated soil.</title>
        <authorList>
            <person name="Zong Y."/>
        </authorList>
    </citation>
    <scope>NUCLEOTIDE SEQUENCE [LARGE SCALE GENOMIC DNA]</scope>
    <source>
        <strain evidence="9">YLT18</strain>
    </source>
</reference>
<keyword evidence="4" id="KW-0676">Redox-active center</keyword>
<dbReference type="PROSITE" id="PS00194">
    <property type="entry name" value="THIOREDOXIN_1"/>
    <property type="match status" value="1"/>
</dbReference>
<organism evidence="8 9">
    <name type="scientific">Chitinophaga barathri</name>
    <dbReference type="NCBI Taxonomy" id="1647451"/>
    <lineage>
        <taxon>Bacteria</taxon>
        <taxon>Pseudomonadati</taxon>
        <taxon>Bacteroidota</taxon>
        <taxon>Chitinophagia</taxon>
        <taxon>Chitinophagales</taxon>
        <taxon>Chitinophagaceae</taxon>
        <taxon>Chitinophaga</taxon>
    </lineage>
</organism>
<dbReference type="CDD" id="cd02966">
    <property type="entry name" value="TlpA_like_family"/>
    <property type="match status" value="1"/>
</dbReference>
<proteinExistence type="predicted"/>